<dbReference type="Proteomes" id="UP000187495">
    <property type="component" value="Unassembled WGS sequence"/>
</dbReference>
<gene>
    <name evidence="2" type="ORF">SAMN02745664_11655</name>
</gene>
<protein>
    <recommendedName>
        <fullName evidence="4">A nuclease family of the HNH/ENDO VII superfamily with conserved AHH</fullName>
    </recommendedName>
</protein>
<reference evidence="3" key="1">
    <citation type="submission" date="2017-01" db="EMBL/GenBank/DDBJ databases">
        <authorList>
            <person name="Varghese N."/>
            <person name="Submissions S."/>
        </authorList>
    </citation>
    <scope>NUCLEOTIDE SEQUENCE [LARGE SCALE GENOMIC DNA]</scope>
    <source>
        <strain evidence="3">DSM 21768</strain>
    </source>
</reference>
<feature type="compositionally biased region" description="Basic and acidic residues" evidence="1">
    <location>
        <begin position="183"/>
        <end position="200"/>
    </location>
</feature>
<keyword evidence="3" id="KW-1185">Reference proteome</keyword>
<dbReference type="CDD" id="cd20745">
    <property type="entry name" value="FIX_RhsA_AHH_HNH-like"/>
    <property type="match status" value="1"/>
</dbReference>
<proteinExistence type="predicted"/>
<dbReference type="AlphaFoldDB" id="A0A1N7FSB7"/>
<dbReference type="STRING" id="34061.B0189_00020"/>
<accession>A0A1N7FSB7</accession>
<feature type="region of interest" description="Disordered" evidence="1">
    <location>
        <begin position="135"/>
        <end position="201"/>
    </location>
</feature>
<evidence type="ECO:0000256" key="1">
    <source>
        <dbReference type="SAM" id="MobiDB-lite"/>
    </source>
</evidence>
<evidence type="ECO:0008006" key="4">
    <source>
        <dbReference type="Google" id="ProtNLM"/>
    </source>
</evidence>
<evidence type="ECO:0000313" key="2">
    <source>
        <dbReference type="EMBL" id="SIS03239.1"/>
    </source>
</evidence>
<name>A0A1N7FSB7_9GAMM</name>
<organism evidence="2 3">
    <name type="scientific">Moraxella cuniculi DSM 21768</name>
    <dbReference type="NCBI Taxonomy" id="1122245"/>
    <lineage>
        <taxon>Bacteria</taxon>
        <taxon>Pseudomonadati</taxon>
        <taxon>Pseudomonadota</taxon>
        <taxon>Gammaproteobacteria</taxon>
        <taxon>Moraxellales</taxon>
        <taxon>Moraxellaceae</taxon>
        <taxon>Moraxella</taxon>
    </lineage>
</organism>
<dbReference type="EMBL" id="FTNU01000016">
    <property type="protein sequence ID" value="SIS03239.1"/>
    <property type="molecule type" value="Genomic_DNA"/>
</dbReference>
<dbReference type="RefSeq" id="WP_076555884.1">
    <property type="nucleotide sequence ID" value="NZ_FTNU01000016.1"/>
</dbReference>
<feature type="region of interest" description="Disordered" evidence="1">
    <location>
        <begin position="1"/>
        <end position="30"/>
    </location>
</feature>
<evidence type="ECO:0000313" key="3">
    <source>
        <dbReference type="Proteomes" id="UP000187495"/>
    </source>
</evidence>
<sequence length="318" mass="34756">MGIAPRKKGNTTGKAVGQTKPTNKSAKKANPALTKQELDDLQALIGLLGFLPGLGIGADLVNAAISAIRGDFAGALFDLFSAIPIIGDAGKGAKVIKDIDKYLGVINRLQATVIKKIPNKTIANKLQKVLNEAKEELNKQKLNNKKPKPAKTSNNKKPQKKTQKDSTVKPKPKLKCGQSGTYKDLKKSTGDNKYDRDHIPSKAALKKRAAELKGDELTKEEAKAIDDAGWTIAIPKQAHKDASPTYGNKNKNLIQKDANDLAGAAQRDIKAMRDKIGKYDKGCAKKYRTETNKILKKTNADYDRMLENILETFSKQKR</sequence>